<gene>
    <name evidence="3" type="ORF">GLOIN_2v1881260</name>
    <name evidence="2" type="ORF">GLOINDRAFT_5076</name>
</gene>
<reference evidence="2" key="2">
    <citation type="submission" date="2013-07" db="EMBL/GenBank/DDBJ databases">
        <title>The genome of an arbuscular mycorrhizal fungus provides insights into the evolution of the oldest plant symbiosis.</title>
        <authorList>
            <consortium name="DOE Joint Genome Institute"/>
            <person name="Tisserant E."/>
            <person name="Malbreil M."/>
            <person name="Kuo A."/>
            <person name="Kohler A."/>
            <person name="Symeonidi A."/>
            <person name="Balestrini R."/>
            <person name="Charron P."/>
            <person name="Duensing N."/>
            <person name="Frei-dit-Frey N."/>
            <person name="Gianinazzi-Pearson V."/>
            <person name="Gilbert B."/>
            <person name="Handa Y."/>
            <person name="Hijri M."/>
            <person name="Kaul R."/>
            <person name="Kawaguchi M."/>
            <person name="Krajinski F."/>
            <person name="Lammers P."/>
            <person name="Lapierre D."/>
            <person name="Masclaux F.G."/>
            <person name="Murat C."/>
            <person name="Morin E."/>
            <person name="Ndikumana S."/>
            <person name="Pagni M."/>
            <person name="Petitpierre D."/>
            <person name="Requena N."/>
            <person name="Rosikiewicz P."/>
            <person name="Riley R."/>
            <person name="Saito K."/>
            <person name="San Clemente H."/>
            <person name="Shapiro H."/>
            <person name="van Tuinen D."/>
            <person name="Becard G."/>
            <person name="Bonfante P."/>
            <person name="Paszkowski U."/>
            <person name="Shachar-Hill Y."/>
            <person name="Young J.P."/>
            <person name="Sanders I.R."/>
            <person name="Henrissat B."/>
            <person name="Rensing S.A."/>
            <person name="Grigoriev I.V."/>
            <person name="Corradi N."/>
            <person name="Roux C."/>
            <person name="Martin F."/>
        </authorList>
    </citation>
    <scope>NUCLEOTIDE SEQUENCE</scope>
    <source>
        <strain evidence="2">DAOM 197198</strain>
    </source>
</reference>
<evidence type="ECO:0000313" key="3">
    <source>
        <dbReference type="EMBL" id="POG64571.1"/>
    </source>
</evidence>
<dbReference type="EMBL" id="KI294685">
    <property type="protein sequence ID" value="ESA03945.1"/>
    <property type="molecule type" value="Genomic_DNA"/>
</dbReference>
<protein>
    <submittedName>
        <fullName evidence="2">Uncharacterized protein</fullName>
    </submittedName>
</protein>
<sequence length="92" mass="10280">MVNHYIPTWLLTIGAGTFLLELSNEAFIVIDKKKLFLASIISNNLNLIHINGLFVIGELIKVTKPDEYVEVQQITFEVSLLQSLEGTTGSNF</sequence>
<keyword evidence="1" id="KW-0812">Transmembrane</keyword>
<evidence type="ECO:0000313" key="2">
    <source>
        <dbReference type="EMBL" id="ESA03945.1"/>
    </source>
</evidence>
<reference evidence="3 4" key="1">
    <citation type="journal article" date="2013" name="Proc. Natl. Acad. Sci. U.S.A.">
        <title>Genome of an arbuscular mycorrhizal fungus provides insight into the oldest plant symbiosis.</title>
        <authorList>
            <person name="Tisserant E."/>
            <person name="Malbreil M."/>
            <person name="Kuo A."/>
            <person name="Kohler A."/>
            <person name="Symeonidi A."/>
            <person name="Balestrini R."/>
            <person name="Charron P."/>
            <person name="Duensing N."/>
            <person name="Frei Dit Frey N."/>
            <person name="Gianinazzi-Pearson V."/>
            <person name="Gilbert L.B."/>
            <person name="Handa Y."/>
            <person name="Herr J.R."/>
            <person name="Hijri M."/>
            <person name="Koul R."/>
            <person name="Kawaguchi M."/>
            <person name="Krajinski F."/>
            <person name="Lammers P.J."/>
            <person name="Masclaux F.G."/>
            <person name="Murat C."/>
            <person name="Morin E."/>
            <person name="Ndikumana S."/>
            <person name="Pagni M."/>
            <person name="Petitpierre D."/>
            <person name="Requena N."/>
            <person name="Rosikiewicz P."/>
            <person name="Riley R."/>
            <person name="Saito K."/>
            <person name="San Clemente H."/>
            <person name="Shapiro H."/>
            <person name="van Tuinen D."/>
            <person name="Becard G."/>
            <person name="Bonfante P."/>
            <person name="Paszkowski U."/>
            <person name="Shachar-Hill Y.Y."/>
            <person name="Tuskan G.A."/>
            <person name="Young P.W."/>
            <person name="Sanders I.R."/>
            <person name="Henrissat B."/>
            <person name="Rensing S.A."/>
            <person name="Grigoriev I.V."/>
            <person name="Corradi N."/>
            <person name="Roux C."/>
            <person name="Martin F."/>
        </authorList>
    </citation>
    <scope>NUCLEOTIDE SEQUENCE [LARGE SCALE GENOMIC DNA]</scope>
    <source>
        <strain evidence="4">DAOM 181602 / DAOM 197198 / MUCL 43194</strain>
        <strain evidence="3">DAOM 197198</strain>
    </source>
</reference>
<feature type="transmembrane region" description="Helical" evidence="1">
    <location>
        <begin position="6"/>
        <end position="23"/>
    </location>
</feature>
<dbReference type="HOGENOM" id="CLU_2414429_0_0_1"/>
<evidence type="ECO:0000313" key="4">
    <source>
        <dbReference type="Proteomes" id="UP000018888"/>
    </source>
</evidence>
<name>U9T712_RHIID</name>
<evidence type="ECO:0000256" key="1">
    <source>
        <dbReference type="SAM" id="Phobius"/>
    </source>
</evidence>
<keyword evidence="1" id="KW-0472">Membrane</keyword>
<reference evidence="3 4" key="3">
    <citation type="journal article" date="2018" name="New Phytol.">
        <title>High intraspecific genome diversity in the model arbuscular mycorrhizal symbiont Rhizophagus irregularis.</title>
        <authorList>
            <person name="Chen E.C.H."/>
            <person name="Morin E."/>
            <person name="Beaudet D."/>
            <person name="Noel J."/>
            <person name="Yildirir G."/>
            <person name="Ndikumana S."/>
            <person name="Charron P."/>
            <person name="St-Onge C."/>
            <person name="Giorgi J."/>
            <person name="Kruger M."/>
            <person name="Marton T."/>
            <person name="Ropars J."/>
            <person name="Grigoriev I.V."/>
            <person name="Hainaut M."/>
            <person name="Henrissat B."/>
            <person name="Roux C."/>
            <person name="Martin F."/>
            <person name="Corradi N."/>
        </authorList>
    </citation>
    <scope>NUCLEOTIDE SEQUENCE [LARGE SCALE GENOMIC DNA]</scope>
    <source>
        <strain evidence="4">DAOM 181602 / DAOM 197198 / MUCL 43194</strain>
        <strain evidence="3">DAOM 197198</strain>
    </source>
</reference>
<dbReference type="Proteomes" id="UP000018888">
    <property type="component" value="Unassembled WGS sequence"/>
</dbReference>
<keyword evidence="1" id="KW-1133">Transmembrane helix</keyword>
<accession>U9T712</accession>
<keyword evidence="4" id="KW-1185">Reference proteome</keyword>
<feature type="transmembrane region" description="Helical" evidence="1">
    <location>
        <begin position="35"/>
        <end position="56"/>
    </location>
</feature>
<dbReference type="AlphaFoldDB" id="U9T712"/>
<dbReference type="EMBL" id="AUPC02000237">
    <property type="protein sequence ID" value="POG64571.1"/>
    <property type="molecule type" value="Genomic_DNA"/>
</dbReference>
<organism evidence="2">
    <name type="scientific">Rhizophagus irregularis (strain DAOM 181602 / DAOM 197198 / MUCL 43194)</name>
    <name type="common">Arbuscular mycorrhizal fungus</name>
    <name type="synonym">Glomus intraradices</name>
    <dbReference type="NCBI Taxonomy" id="747089"/>
    <lineage>
        <taxon>Eukaryota</taxon>
        <taxon>Fungi</taxon>
        <taxon>Fungi incertae sedis</taxon>
        <taxon>Mucoromycota</taxon>
        <taxon>Glomeromycotina</taxon>
        <taxon>Glomeromycetes</taxon>
        <taxon>Glomerales</taxon>
        <taxon>Glomeraceae</taxon>
        <taxon>Rhizophagus</taxon>
    </lineage>
</organism>
<proteinExistence type="predicted"/>